<keyword evidence="2" id="KW-1185">Reference proteome</keyword>
<dbReference type="Proteomes" id="UP000887104">
    <property type="component" value="Unassembled WGS sequence"/>
</dbReference>
<gene>
    <name evidence="1" type="ORF">TUM4438_14490</name>
</gene>
<evidence type="ECO:0000313" key="1">
    <source>
        <dbReference type="EMBL" id="GIU44086.1"/>
    </source>
</evidence>
<protein>
    <submittedName>
        <fullName evidence="1">Uncharacterized protein</fullName>
    </submittedName>
</protein>
<proteinExistence type="predicted"/>
<organism evidence="1 2">
    <name type="scientific">Shewanella sairae</name>
    <dbReference type="NCBI Taxonomy" id="190310"/>
    <lineage>
        <taxon>Bacteria</taxon>
        <taxon>Pseudomonadati</taxon>
        <taxon>Pseudomonadota</taxon>
        <taxon>Gammaproteobacteria</taxon>
        <taxon>Alteromonadales</taxon>
        <taxon>Shewanellaceae</taxon>
        <taxon>Shewanella</taxon>
    </lineage>
</organism>
<comment type="caution">
    <text evidence="1">The sequence shown here is derived from an EMBL/GenBank/DDBJ whole genome shotgun (WGS) entry which is preliminary data.</text>
</comment>
<accession>A0ABQ4P9E9</accession>
<reference evidence="1" key="1">
    <citation type="submission" date="2021-05" db="EMBL/GenBank/DDBJ databases">
        <title>Molecular characterization for Shewanella algae harboring chromosomal blaOXA-55-like strains isolated from clinical and environment sample.</title>
        <authorList>
            <person name="Ohama Y."/>
            <person name="Aoki K."/>
            <person name="Harada S."/>
            <person name="Moriya K."/>
            <person name="Ishii Y."/>
            <person name="Tateda K."/>
        </authorList>
    </citation>
    <scope>NUCLEOTIDE SEQUENCE</scope>
    <source>
        <strain evidence="1">JCM 11563</strain>
    </source>
</reference>
<evidence type="ECO:0000313" key="2">
    <source>
        <dbReference type="Proteomes" id="UP000887104"/>
    </source>
</evidence>
<sequence length="73" mass="8336">MEEFNISRLNTRLGIVKLTGATSLDEQTNQQHITVHQLEIMGCDGWVELDVNHDQSKKMLKRLHSEIIAHLGL</sequence>
<dbReference type="RefSeq" id="WP_220780510.1">
    <property type="nucleotide sequence ID" value="NZ_BPEY01000019.1"/>
</dbReference>
<name>A0ABQ4P9E9_9GAMM</name>
<dbReference type="EMBL" id="BPEY01000019">
    <property type="protein sequence ID" value="GIU44086.1"/>
    <property type="molecule type" value="Genomic_DNA"/>
</dbReference>